<protein>
    <submittedName>
        <fullName evidence="3">Uncharacterized protein</fullName>
    </submittedName>
</protein>
<name>A0A849HD74_9MICO</name>
<dbReference type="EMBL" id="JABEPQ010000001">
    <property type="protein sequence ID" value="NNM45252.1"/>
    <property type="molecule type" value="Genomic_DNA"/>
</dbReference>
<evidence type="ECO:0000256" key="2">
    <source>
        <dbReference type="SAM" id="SignalP"/>
    </source>
</evidence>
<evidence type="ECO:0000313" key="4">
    <source>
        <dbReference type="Proteomes" id="UP000588586"/>
    </source>
</evidence>
<feature type="compositionally biased region" description="Low complexity" evidence="1">
    <location>
        <begin position="32"/>
        <end position="48"/>
    </location>
</feature>
<dbReference type="PROSITE" id="PS51257">
    <property type="entry name" value="PROKAR_LIPOPROTEIN"/>
    <property type="match status" value="1"/>
</dbReference>
<dbReference type="PROSITE" id="PS51318">
    <property type="entry name" value="TAT"/>
    <property type="match status" value="1"/>
</dbReference>
<sequence length="452" mass="47730">MSRLRVRRRALAAAVAVAVAVVVAGCDSSAPGATQTTGTRAGASSSTQQNAPSPTLDREQALADLLARRADAVRTRDRAAYLATLDDPKSGFGLRQLAQFDALSTLPLVEFAYGTPEPAPALGADRVAQLGPDAWAARVNGRYRLKGYDSRSRDFESYFTAVRRDGQWRLADDTDGGTQTQLWDLPSFTVVTGKSTLVVGTGPASRLRPYAALGDLAVKRVTAVWGTAWARRLVIVVPRDAATMAELVGQDPKSVAQVAAVTDGPFDPDGYAGADRVVVNPGAFGTLERRGQQVVLTHEGTHVAIRATTNRPVPLWLSEGMADYVGYRDIDATPQQVAAALFAKVRAGTGPKALPVAADFDPGRTTIGPNYNAAWLAVRRIAERWGDPALVRFYRAVATAPAGSGGSAGSAAGTTPEEADAAAAAAFRSVLRTSLPAFTKDWLAYLRTLAAR</sequence>
<keyword evidence="2" id="KW-0732">Signal</keyword>
<evidence type="ECO:0000256" key="1">
    <source>
        <dbReference type="SAM" id="MobiDB-lite"/>
    </source>
</evidence>
<dbReference type="InterPro" id="IPR032710">
    <property type="entry name" value="NTF2-like_dom_sf"/>
</dbReference>
<dbReference type="RefSeq" id="WP_171242295.1">
    <property type="nucleotide sequence ID" value="NZ_JABEPQ010000001.1"/>
</dbReference>
<dbReference type="Proteomes" id="UP000588586">
    <property type="component" value="Unassembled WGS sequence"/>
</dbReference>
<accession>A0A849HD74</accession>
<keyword evidence="4" id="KW-1185">Reference proteome</keyword>
<feature type="region of interest" description="Disordered" evidence="1">
    <location>
        <begin position="30"/>
        <end position="56"/>
    </location>
</feature>
<evidence type="ECO:0000313" key="3">
    <source>
        <dbReference type="EMBL" id="NNM45252.1"/>
    </source>
</evidence>
<dbReference type="InterPro" id="IPR006311">
    <property type="entry name" value="TAT_signal"/>
</dbReference>
<feature type="chain" id="PRO_5039127244" evidence="2">
    <location>
        <begin position="25"/>
        <end position="452"/>
    </location>
</feature>
<feature type="signal peptide" evidence="2">
    <location>
        <begin position="1"/>
        <end position="24"/>
    </location>
</feature>
<dbReference type="SUPFAM" id="SSF54427">
    <property type="entry name" value="NTF2-like"/>
    <property type="match status" value="1"/>
</dbReference>
<comment type="caution">
    <text evidence="3">The sequence shown here is derived from an EMBL/GenBank/DDBJ whole genome shotgun (WGS) entry which is preliminary data.</text>
</comment>
<proteinExistence type="predicted"/>
<organism evidence="3 4">
    <name type="scientific">Knoellia koreensis</name>
    <dbReference type="NCBI Taxonomy" id="2730921"/>
    <lineage>
        <taxon>Bacteria</taxon>
        <taxon>Bacillati</taxon>
        <taxon>Actinomycetota</taxon>
        <taxon>Actinomycetes</taxon>
        <taxon>Micrococcales</taxon>
        <taxon>Intrasporangiaceae</taxon>
        <taxon>Knoellia</taxon>
    </lineage>
</organism>
<reference evidence="3 4" key="1">
    <citation type="submission" date="2020-04" db="EMBL/GenBank/DDBJ databases">
        <title>Knoellia sp. isolate from air conditioner.</title>
        <authorList>
            <person name="Chea S."/>
            <person name="Kim D.-U."/>
        </authorList>
    </citation>
    <scope>NUCLEOTIDE SEQUENCE [LARGE SCALE GENOMIC DNA]</scope>
    <source>
        <strain evidence="3 4">DB2414S</strain>
    </source>
</reference>
<dbReference type="AlphaFoldDB" id="A0A849HD74"/>
<gene>
    <name evidence="3" type="ORF">HJG52_04445</name>
</gene>